<organism evidence="1">
    <name type="scientific">marine sediment metagenome</name>
    <dbReference type="NCBI Taxonomy" id="412755"/>
    <lineage>
        <taxon>unclassified sequences</taxon>
        <taxon>metagenomes</taxon>
        <taxon>ecological metagenomes</taxon>
    </lineage>
</organism>
<evidence type="ECO:0000313" key="1">
    <source>
        <dbReference type="EMBL" id="KKL55988.1"/>
    </source>
</evidence>
<protein>
    <submittedName>
        <fullName evidence="1">Uncharacterized protein</fullName>
    </submittedName>
</protein>
<dbReference type="AlphaFoldDB" id="A0A0F9D2N0"/>
<name>A0A0F9D2N0_9ZZZZ</name>
<accession>A0A0F9D2N0</accession>
<feature type="non-terminal residue" evidence="1">
    <location>
        <position position="77"/>
    </location>
</feature>
<proteinExistence type="predicted"/>
<gene>
    <name evidence="1" type="ORF">LCGC14_2249940</name>
</gene>
<comment type="caution">
    <text evidence="1">The sequence shown here is derived from an EMBL/GenBank/DDBJ whole genome shotgun (WGS) entry which is preliminary data.</text>
</comment>
<sequence length="77" mass="8881">MLDNTAKQALLNEIKVSITSAFYDFPHWCHTPFQAECERLGDLIKKFIEQDKDSYLLSTDEIGRVLVEAVFECKDIV</sequence>
<reference evidence="1" key="1">
    <citation type="journal article" date="2015" name="Nature">
        <title>Complex archaea that bridge the gap between prokaryotes and eukaryotes.</title>
        <authorList>
            <person name="Spang A."/>
            <person name="Saw J.H."/>
            <person name="Jorgensen S.L."/>
            <person name="Zaremba-Niedzwiedzka K."/>
            <person name="Martijn J."/>
            <person name="Lind A.E."/>
            <person name="van Eijk R."/>
            <person name="Schleper C."/>
            <person name="Guy L."/>
            <person name="Ettema T.J."/>
        </authorList>
    </citation>
    <scope>NUCLEOTIDE SEQUENCE</scope>
</reference>
<dbReference type="EMBL" id="LAZR01030645">
    <property type="protein sequence ID" value="KKL55988.1"/>
    <property type="molecule type" value="Genomic_DNA"/>
</dbReference>